<proteinExistence type="predicted"/>
<dbReference type="Pfam" id="PF00651">
    <property type="entry name" value="BTB"/>
    <property type="match status" value="1"/>
</dbReference>
<feature type="compositionally biased region" description="Polar residues" evidence="1">
    <location>
        <begin position="309"/>
        <end position="321"/>
    </location>
</feature>
<keyword evidence="4" id="KW-1185">Reference proteome</keyword>
<organism evidence="3 4">
    <name type="scientific">Thelephora terrestris</name>
    <dbReference type="NCBI Taxonomy" id="56493"/>
    <lineage>
        <taxon>Eukaryota</taxon>
        <taxon>Fungi</taxon>
        <taxon>Dikarya</taxon>
        <taxon>Basidiomycota</taxon>
        <taxon>Agaricomycotina</taxon>
        <taxon>Agaricomycetes</taxon>
        <taxon>Thelephorales</taxon>
        <taxon>Thelephoraceae</taxon>
        <taxon>Thelephora</taxon>
    </lineage>
</organism>
<feature type="compositionally biased region" description="Basic and acidic residues" evidence="1">
    <location>
        <begin position="520"/>
        <end position="535"/>
    </location>
</feature>
<dbReference type="OrthoDB" id="9997739at2759"/>
<dbReference type="Gene3D" id="3.30.710.10">
    <property type="entry name" value="Potassium Channel Kv1.1, Chain A"/>
    <property type="match status" value="1"/>
</dbReference>
<feature type="region of interest" description="Disordered" evidence="1">
    <location>
        <begin position="275"/>
        <end position="726"/>
    </location>
</feature>
<name>A0A9P6L5X6_9AGAM</name>
<feature type="region of interest" description="Disordered" evidence="1">
    <location>
        <begin position="775"/>
        <end position="812"/>
    </location>
</feature>
<feature type="compositionally biased region" description="Low complexity" evidence="1">
    <location>
        <begin position="637"/>
        <end position="651"/>
    </location>
</feature>
<feature type="region of interest" description="Disordered" evidence="1">
    <location>
        <begin position="12"/>
        <end position="50"/>
    </location>
</feature>
<reference evidence="3" key="1">
    <citation type="journal article" date="2020" name="Nat. Commun.">
        <title>Large-scale genome sequencing of mycorrhizal fungi provides insights into the early evolution of symbiotic traits.</title>
        <authorList>
            <person name="Miyauchi S."/>
            <person name="Kiss E."/>
            <person name="Kuo A."/>
            <person name="Drula E."/>
            <person name="Kohler A."/>
            <person name="Sanchez-Garcia M."/>
            <person name="Morin E."/>
            <person name="Andreopoulos B."/>
            <person name="Barry K.W."/>
            <person name="Bonito G."/>
            <person name="Buee M."/>
            <person name="Carver A."/>
            <person name="Chen C."/>
            <person name="Cichocki N."/>
            <person name="Clum A."/>
            <person name="Culley D."/>
            <person name="Crous P.W."/>
            <person name="Fauchery L."/>
            <person name="Girlanda M."/>
            <person name="Hayes R.D."/>
            <person name="Keri Z."/>
            <person name="LaButti K."/>
            <person name="Lipzen A."/>
            <person name="Lombard V."/>
            <person name="Magnuson J."/>
            <person name="Maillard F."/>
            <person name="Murat C."/>
            <person name="Nolan M."/>
            <person name="Ohm R.A."/>
            <person name="Pangilinan J."/>
            <person name="Pereira M.F."/>
            <person name="Perotto S."/>
            <person name="Peter M."/>
            <person name="Pfister S."/>
            <person name="Riley R."/>
            <person name="Sitrit Y."/>
            <person name="Stielow J.B."/>
            <person name="Szollosi G."/>
            <person name="Zifcakova L."/>
            <person name="Stursova M."/>
            <person name="Spatafora J.W."/>
            <person name="Tedersoo L."/>
            <person name="Vaario L.M."/>
            <person name="Yamada A."/>
            <person name="Yan M."/>
            <person name="Wang P."/>
            <person name="Xu J."/>
            <person name="Bruns T."/>
            <person name="Baldrian P."/>
            <person name="Vilgalys R."/>
            <person name="Dunand C."/>
            <person name="Henrissat B."/>
            <person name="Grigoriev I.V."/>
            <person name="Hibbett D."/>
            <person name="Nagy L.G."/>
            <person name="Martin F.M."/>
        </authorList>
    </citation>
    <scope>NUCLEOTIDE SEQUENCE</scope>
    <source>
        <strain evidence="3">UH-Tt-Lm1</strain>
    </source>
</reference>
<dbReference type="AlphaFoldDB" id="A0A9P6L5X6"/>
<dbReference type="CDD" id="cd18186">
    <property type="entry name" value="BTB_POZ_ZBTB_KLHL-like"/>
    <property type="match status" value="1"/>
</dbReference>
<dbReference type="PROSITE" id="PS50097">
    <property type="entry name" value="BTB"/>
    <property type="match status" value="1"/>
</dbReference>
<feature type="compositionally biased region" description="Basic and acidic residues" evidence="1">
    <location>
        <begin position="37"/>
        <end position="50"/>
    </location>
</feature>
<feature type="compositionally biased region" description="Basic and acidic residues" evidence="1">
    <location>
        <begin position="577"/>
        <end position="588"/>
    </location>
</feature>
<feature type="compositionally biased region" description="Polar residues" evidence="1">
    <location>
        <begin position="483"/>
        <end position="500"/>
    </location>
</feature>
<evidence type="ECO:0000313" key="3">
    <source>
        <dbReference type="EMBL" id="KAF9784062.1"/>
    </source>
</evidence>
<feature type="compositionally biased region" description="Basic and acidic residues" evidence="1">
    <location>
        <begin position="438"/>
        <end position="463"/>
    </location>
</feature>
<sequence>MSFFAAPFFGSTTSNREPQAYPSGRNPRLWRVGAANDPKESSRHSSYTKDVEPTVQPIVPSLERPRRNKEYYLEGGDMYFLVENYLFRVHRYFFERESPVFRKQFADSAVNGNHRLGSSDADPLVLHEVTVDDFSRFLWVFYNPIYSIYDATAEDWAAILGLAHHWQFSEVKCLVVRELEKQVIPSIYKIVIYHRYDVDRGLLLPSYTDLVSREETLNFDEAKDLGLETSLMIMTAREIVRKGDSPVFALRVSKEELRNIIRHVFRFPELRSDSPFSDVTAAEPASDHRSPPIVTEKTNLPSVPENENEPITFTASASLNSPLPPTVAESTPIISAPTPPVPTPSTQNNQASSKPTPVTPKKGDTKPATVSPQKDEPKPKDEPVKTTTPAKKDESKPNAQEPVQPQIQPKAEIQEEKKSPFALRLANATKGAGSPTTTKDKDGDKQTDNKEAKDAKDIADTKDAAGPPATGQDLNGTPGGTPLLNQGTDQPGTPIPGQSLSEKKLKTLLAQAGKTKRTKAKEAETSSSTKGKETIPESLKVLSTTNHSAGSELGETVPGAKVAETKAGGKGKGKKTVAGDEEKGEEKPANAVDVDELKGNVKTGISGDEKKGDAGQDTKKSGNGIAGNIPPDATADNATNPVAANINAAANSETPTTTTDKKDNAAKKEADSTTKKETTGPSLDGKTAKPKAGVESVIAEEGDITTPKRVTKELPASPAKPLKEKLGLMVPESSKNGSAPTAVTDCTLSPLQKALKDAEDETLMERMARLKIVGGNYQPPKDVAPPAQTDVDSGFDGETAPSTPRSRAGRGSFSLTLHADVPMSDDDEFFLDCDSASISNFGGL</sequence>
<feature type="compositionally biased region" description="Basic and acidic residues" evidence="1">
    <location>
        <begin position="373"/>
        <end position="396"/>
    </location>
</feature>
<gene>
    <name evidence="3" type="ORF">BJ322DRAFT_1021788</name>
</gene>
<accession>A0A9P6L5X6</accession>
<dbReference type="EMBL" id="WIUZ02000009">
    <property type="protein sequence ID" value="KAF9784062.1"/>
    <property type="molecule type" value="Genomic_DNA"/>
</dbReference>
<feature type="compositionally biased region" description="Basic and acidic residues" evidence="1">
    <location>
        <begin position="607"/>
        <end position="620"/>
    </location>
</feature>
<reference evidence="3" key="2">
    <citation type="submission" date="2020-11" db="EMBL/GenBank/DDBJ databases">
        <authorList>
            <consortium name="DOE Joint Genome Institute"/>
            <person name="Kuo A."/>
            <person name="Miyauchi S."/>
            <person name="Kiss E."/>
            <person name="Drula E."/>
            <person name="Kohler A."/>
            <person name="Sanchez-Garcia M."/>
            <person name="Andreopoulos B."/>
            <person name="Barry K.W."/>
            <person name="Bonito G."/>
            <person name="Buee M."/>
            <person name="Carver A."/>
            <person name="Chen C."/>
            <person name="Cichocki N."/>
            <person name="Clum A."/>
            <person name="Culley D."/>
            <person name="Crous P.W."/>
            <person name="Fauchery L."/>
            <person name="Girlanda M."/>
            <person name="Hayes R."/>
            <person name="Keri Z."/>
            <person name="Labutti K."/>
            <person name="Lipzen A."/>
            <person name="Lombard V."/>
            <person name="Magnuson J."/>
            <person name="Maillard F."/>
            <person name="Morin E."/>
            <person name="Murat C."/>
            <person name="Nolan M."/>
            <person name="Ohm R."/>
            <person name="Pangilinan J."/>
            <person name="Pereira M."/>
            <person name="Perotto S."/>
            <person name="Peter M."/>
            <person name="Riley R."/>
            <person name="Sitrit Y."/>
            <person name="Stielow B."/>
            <person name="Szollosi G."/>
            <person name="Zifcakova L."/>
            <person name="Stursova M."/>
            <person name="Spatafora J.W."/>
            <person name="Tedersoo L."/>
            <person name="Vaario L.-M."/>
            <person name="Yamada A."/>
            <person name="Yan M."/>
            <person name="Wang P."/>
            <person name="Xu J."/>
            <person name="Bruns T."/>
            <person name="Baldrian P."/>
            <person name="Vilgalys R."/>
            <person name="Henrissat B."/>
            <person name="Grigoriev I.V."/>
            <person name="Hibbett D."/>
            <person name="Nagy L.G."/>
            <person name="Martin F.M."/>
        </authorList>
    </citation>
    <scope>NUCLEOTIDE SEQUENCE</scope>
    <source>
        <strain evidence="3">UH-Tt-Lm1</strain>
    </source>
</reference>
<dbReference type="InterPro" id="IPR011333">
    <property type="entry name" value="SKP1/BTB/POZ_sf"/>
</dbReference>
<dbReference type="InterPro" id="IPR000210">
    <property type="entry name" value="BTB/POZ_dom"/>
</dbReference>
<protein>
    <recommendedName>
        <fullName evidence="2">BTB domain-containing protein</fullName>
    </recommendedName>
</protein>
<feature type="compositionally biased region" description="Polar residues" evidence="1">
    <location>
        <begin position="397"/>
        <end position="407"/>
    </location>
</feature>
<comment type="caution">
    <text evidence="3">The sequence shown here is derived from an EMBL/GenBank/DDBJ whole genome shotgun (WGS) entry which is preliminary data.</text>
</comment>
<evidence type="ECO:0000313" key="4">
    <source>
        <dbReference type="Proteomes" id="UP000736335"/>
    </source>
</evidence>
<feature type="compositionally biased region" description="Basic and acidic residues" evidence="1">
    <location>
        <begin position="659"/>
        <end position="678"/>
    </location>
</feature>
<evidence type="ECO:0000256" key="1">
    <source>
        <dbReference type="SAM" id="MobiDB-lite"/>
    </source>
</evidence>
<feature type="domain" description="BTB" evidence="2">
    <location>
        <begin position="76"/>
        <end position="150"/>
    </location>
</feature>
<dbReference type="Proteomes" id="UP000736335">
    <property type="component" value="Unassembled WGS sequence"/>
</dbReference>
<evidence type="ECO:0000259" key="2">
    <source>
        <dbReference type="PROSITE" id="PS50097"/>
    </source>
</evidence>
<feature type="compositionally biased region" description="Polar residues" evidence="1">
    <location>
        <begin position="347"/>
        <end position="356"/>
    </location>
</feature>
<dbReference type="SUPFAM" id="SSF54695">
    <property type="entry name" value="POZ domain"/>
    <property type="match status" value="1"/>
</dbReference>